<keyword evidence="1" id="KW-1133">Transmembrane helix</keyword>
<evidence type="ECO:0000313" key="2">
    <source>
        <dbReference type="EMBL" id="MFC6789247.1"/>
    </source>
</evidence>
<accession>A0ABW2BFQ7</accession>
<dbReference type="EMBL" id="JBHSWN010000001">
    <property type="protein sequence ID" value="MFC6789247.1"/>
    <property type="molecule type" value="Genomic_DNA"/>
</dbReference>
<dbReference type="Pfam" id="PF04964">
    <property type="entry name" value="Flp_Fap"/>
    <property type="match status" value="1"/>
</dbReference>
<proteinExistence type="predicted"/>
<comment type="caution">
    <text evidence="2">The sequence shown here is derived from an EMBL/GenBank/DDBJ whole genome shotgun (WGS) entry which is preliminary data.</text>
</comment>
<keyword evidence="1" id="KW-0812">Transmembrane</keyword>
<feature type="transmembrane region" description="Helical" evidence="1">
    <location>
        <begin position="35"/>
        <end position="56"/>
    </location>
</feature>
<reference evidence="3" key="1">
    <citation type="journal article" date="2019" name="Int. J. Syst. Evol. Microbiol.">
        <title>The Global Catalogue of Microorganisms (GCM) 10K type strain sequencing project: providing services to taxonomists for standard genome sequencing and annotation.</title>
        <authorList>
            <consortium name="The Broad Institute Genomics Platform"/>
            <consortium name="The Broad Institute Genome Sequencing Center for Infectious Disease"/>
            <person name="Wu L."/>
            <person name="Ma J."/>
        </authorList>
    </citation>
    <scope>NUCLEOTIDE SEQUENCE [LARGE SCALE GENOMIC DNA]</scope>
    <source>
        <strain evidence="3">CCUG 48316</strain>
    </source>
</reference>
<protein>
    <submittedName>
        <fullName evidence="2">Flp family type IVb pilin</fullName>
    </submittedName>
</protein>
<keyword evidence="3" id="KW-1185">Reference proteome</keyword>
<gene>
    <name evidence="2" type="ORF">ACFQE0_06145</name>
</gene>
<dbReference type="Proteomes" id="UP001596292">
    <property type="component" value="Unassembled WGS sequence"/>
</dbReference>
<organism evidence="2 3">
    <name type="scientific">Methylobacterium komagatae</name>
    <dbReference type="NCBI Taxonomy" id="374425"/>
    <lineage>
        <taxon>Bacteria</taxon>
        <taxon>Pseudomonadati</taxon>
        <taxon>Pseudomonadota</taxon>
        <taxon>Alphaproteobacteria</taxon>
        <taxon>Hyphomicrobiales</taxon>
        <taxon>Methylobacteriaceae</taxon>
        <taxon>Methylobacterium</taxon>
    </lineage>
</organism>
<dbReference type="InterPro" id="IPR007047">
    <property type="entry name" value="Flp_Fap"/>
</dbReference>
<evidence type="ECO:0000256" key="1">
    <source>
        <dbReference type="SAM" id="Phobius"/>
    </source>
</evidence>
<evidence type="ECO:0000313" key="3">
    <source>
        <dbReference type="Proteomes" id="UP001596292"/>
    </source>
</evidence>
<dbReference type="RefSeq" id="WP_378968055.1">
    <property type="nucleotide sequence ID" value="NZ_JBHSWN010000001.1"/>
</dbReference>
<keyword evidence="1" id="KW-0472">Membrane</keyword>
<sequence>MCEPTANPTRGFLTGRHPGLLSLARFLGDTRGATAIEYAMIGGLIFAVIAGTLKLYGAKLDGVYDRIGTTIAQVN</sequence>
<name>A0ABW2BFQ7_9HYPH</name>